<keyword evidence="1" id="KW-1133">Transmembrane helix</keyword>
<dbReference type="Proteomes" id="UP000092445">
    <property type="component" value="Unassembled WGS sequence"/>
</dbReference>
<evidence type="ECO:0000313" key="3">
    <source>
        <dbReference type="Proteomes" id="UP000092445"/>
    </source>
</evidence>
<feature type="transmembrane region" description="Helical" evidence="1">
    <location>
        <begin position="21"/>
        <end position="42"/>
    </location>
</feature>
<dbReference type="VEuPathDB" id="VectorBase:GPAI003842"/>
<keyword evidence="3" id="KW-1185">Reference proteome</keyword>
<evidence type="ECO:0000256" key="1">
    <source>
        <dbReference type="SAM" id="Phobius"/>
    </source>
</evidence>
<reference evidence="3" key="1">
    <citation type="submission" date="2014-03" db="EMBL/GenBank/DDBJ databases">
        <authorList>
            <person name="Aksoy S."/>
            <person name="Warren W."/>
            <person name="Wilson R.K."/>
        </authorList>
    </citation>
    <scope>NUCLEOTIDE SEQUENCE [LARGE SCALE GENOMIC DNA]</scope>
    <source>
        <strain evidence="3">IAEA</strain>
    </source>
</reference>
<reference evidence="2" key="2">
    <citation type="submission" date="2020-05" db="UniProtKB">
        <authorList>
            <consortium name="EnsemblMetazoa"/>
        </authorList>
    </citation>
    <scope>IDENTIFICATION</scope>
    <source>
        <strain evidence="2">IAEA</strain>
    </source>
</reference>
<keyword evidence="1" id="KW-0812">Transmembrane</keyword>
<keyword evidence="1" id="KW-0472">Membrane</keyword>
<protein>
    <submittedName>
        <fullName evidence="2">Uncharacterized protein</fullName>
    </submittedName>
</protein>
<proteinExistence type="predicted"/>
<dbReference type="EnsemblMetazoa" id="GPAI003842-RA">
    <property type="protein sequence ID" value="GPAI003842-PA"/>
    <property type="gene ID" value="GPAI003842"/>
</dbReference>
<name>A0A1A9Z4M6_GLOPL</name>
<dbReference type="AlphaFoldDB" id="A0A1A9Z4M6"/>
<organism evidence="2 3">
    <name type="scientific">Glossina pallidipes</name>
    <name type="common">Tsetse fly</name>
    <dbReference type="NCBI Taxonomy" id="7398"/>
    <lineage>
        <taxon>Eukaryota</taxon>
        <taxon>Metazoa</taxon>
        <taxon>Ecdysozoa</taxon>
        <taxon>Arthropoda</taxon>
        <taxon>Hexapoda</taxon>
        <taxon>Insecta</taxon>
        <taxon>Pterygota</taxon>
        <taxon>Neoptera</taxon>
        <taxon>Endopterygota</taxon>
        <taxon>Diptera</taxon>
        <taxon>Brachycera</taxon>
        <taxon>Muscomorpha</taxon>
        <taxon>Hippoboscoidea</taxon>
        <taxon>Glossinidae</taxon>
        <taxon>Glossina</taxon>
    </lineage>
</organism>
<evidence type="ECO:0000313" key="2">
    <source>
        <dbReference type="EnsemblMetazoa" id="GPAI003842-PA"/>
    </source>
</evidence>
<feature type="transmembrane region" description="Helical" evidence="1">
    <location>
        <begin position="48"/>
        <end position="66"/>
    </location>
</feature>
<sequence length="114" mass="12766">MKDTSDIFDIKLSGTKTIKRSKFCCILWSILITRYFAIVNFSLSKLTLIGRSCVASTSISISIGWYSRSTRTAQAIQSFLRLQTYDHSTSYKYNPVGGSVGSFSGEQCLVRKNN</sequence>
<accession>A0A1A9Z4M6</accession>